<name>G5SUI9_9BACT</name>
<sequence>MRRWKSCLSATGHFPFLFVRSGEDIRRKVKGTQVWDGTCVSV</sequence>
<accession>G5SUI9</accession>
<gene>
    <name evidence="1" type="ORF">HMPREF9441_03049</name>
</gene>
<reference evidence="1 2" key="1">
    <citation type="submission" date="2011-03" db="EMBL/GenBank/DDBJ databases">
        <authorList>
            <person name="Weinstock G."/>
            <person name="Sodergren E."/>
            <person name="Clifton S."/>
            <person name="Fulton L."/>
            <person name="Fulton B."/>
            <person name="Courtney L."/>
            <person name="Fronick C."/>
            <person name="Harrison M."/>
            <person name="Strong C."/>
            <person name="Farmer C."/>
            <person name="Delahaunty K."/>
            <person name="Markovic C."/>
            <person name="Hall O."/>
            <person name="Minx P."/>
            <person name="Tomlinson C."/>
            <person name="Mitreva M."/>
            <person name="Hou S."/>
            <person name="Chen J."/>
            <person name="Wollam A."/>
            <person name="Pepin K.H."/>
            <person name="Johnson M."/>
            <person name="Bhonagiri V."/>
            <person name="Zhang X."/>
            <person name="Suruliraj S."/>
            <person name="Warren W."/>
            <person name="Chinwalla A."/>
            <person name="Mardis E.R."/>
            <person name="Wilson R.K."/>
        </authorList>
    </citation>
    <scope>NUCLEOTIDE SEQUENCE [LARGE SCALE GENOMIC DNA]</scope>
    <source>
        <strain evidence="1 2">YIT 11840</strain>
    </source>
</reference>
<dbReference type="HOGENOM" id="CLU_3255204_0_0_10"/>
<evidence type="ECO:0000313" key="1">
    <source>
        <dbReference type="EMBL" id="EHG99091.1"/>
    </source>
</evidence>
<organism evidence="1 2">
    <name type="scientific">Paraprevotella clara YIT 11840</name>
    <dbReference type="NCBI Taxonomy" id="762968"/>
    <lineage>
        <taxon>Bacteria</taxon>
        <taxon>Pseudomonadati</taxon>
        <taxon>Bacteroidota</taxon>
        <taxon>Bacteroidia</taxon>
        <taxon>Bacteroidales</taxon>
        <taxon>Prevotellaceae</taxon>
        <taxon>Paraprevotella</taxon>
    </lineage>
</organism>
<comment type="caution">
    <text evidence="1">The sequence shown here is derived from an EMBL/GenBank/DDBJ whole genome shotgun (WGS) entry which is preliminary data.</text>
</comment>
<evidence type="ECO:0000313" key="2">
    <source>
        <dbReference type="Proteomes" id="UP000003598"/>
    </source>
</evidence>
<proteinExistence type="predicted"/>
<dbReference type="Proteomes" id="UP000003598">
    <property type="component" value="Unassembled WGS sequence"/>
</dbReference>
<dbReference type="EMBL" id="AFFY01000046">
    <property type="protein sequence ID" value="EHG99091.1"/>
    <property type="molecule type" value="Genomic_DNA"/>
</dbReference>
<dbReference type="AlphaFoldDB" id="G5SUI9"/>
<protein>
    <submittedName>
        <fullName evidence="1">Uncharacterized protein</fullName>
    </submittedName>
</protein>
<dbReference type="STRING" id="762968.HMPREF9441_03049"/>
<keyword evidence="2" id="KW-1185">Reference proteome</keyword>